<name>A0A848HCT8_9BURK</name>
<comment type="subcellular location">
    <subcellularLocation>
        <location evidence="1">Membrane</location>
    </subcellularLocation>
</comment>
<evidence type="ECO:0000313" key="5">
    <source>
        <dbReference type="EMBL" id="NML46353.1"/>
    </source>
</evidence>
<dbReference type="PANTHER" id="PTHR35603">
    <property type="match status" value="1"/>
</dbReference>
<organism evidence="5 6">
    <name type="scientific">Ramlibacter agri</name>
    <dbReference type="NCBI Taxonomy" id="2728837"/>
    <lineage>
        <taxon>Bacteria</taxon>
        <taxon>Pseudomonadati</taxon>
        <taxon>Pseudomonadota</taxon>
        <taxon>Betaproteobacteria</taxon>
        <taxon>Burkholderiales</taxon>
        <taxon>Comamonadaceae</taxon>
        <taxon>Ramlibacter</taxon>
    </lineage>
</organism>
<keyword evidence="3" id="KW-0732">Signal</keyword>
<dbReference type="AlphaFoldDB" id="A0A848HCT8"/>
<dbReference type="Proteomes" id="UP000541185">
    <property type="component" value="Unassembled WGS sequence"/>
</dbReference>
<evidence type="ECO:0000256" key="2">
    <source>
        <dbReference type="ARBA" id="ARBA00023136"/>
    </source>
</evidence>
<evidence type="ECO:0000259" key="4">
    <source>
        <dbReference type="Pfam" id="PF05433"/>
    </source>
</evidence>
<reference evidence="5 6" key="1">
    <citation type="submission" date="2020-04" db="EMBL/GenBank/DDBJ databases">
        <title>Ramlibacter sp. G-1-2-2 isolated from soil.</title>
        <authorList>
            <person name="Dahal R.H."/>
        </authorList>
    </citation>
    <scope>NUCLEOTIDE SEQUENCE [LARGE SCALE GENOMIC DNA]</scope>
    <source>
        <strain evidence="5 6">G-1-2-2</strain>
    </source>
</reference>
<dbReference type="GO" id="GO:0019867">
    <property type="term" value="C:outer membrane"/>
    <property type="evidence" value="ECO:0007669"/>
    <property type="project" value="InterPro"/>
</dbReference>
<protein>
    <submittedName>
        <fullName evidence="5">Glycine zipper 2TM domain-containing protein</fullName>
    </submittedName>
</protein>
<keyword evidence="2" id="KW-0472">Membrane</keyword>
<dbReference type="RefSeq" id="WP_169420621.1">
    <property type="nucleotide sequence ID" value="NZ_JABBFX010000002.1"/>
</dbReference>
<gene>
    <name evidence="5" type="ORF">HHL11_21570</name>
</gene>
<feature type="signal peptide" evidence="3">
    <location>
        <begin position="1"/>
        <end position="24"/>
    </location>
</feature>
<evidence type="ECO:0000256" key="3">
    <source>
        <dbReference type="SAM" id="SignalP"/>
    </source>
</evidence>
<dbReference type="PROSITE" id="PS51257">
    <property type="entry name" value="PROKAR_LIPOPROTEIN"/>
    <property type="match status" value="1"/>
</dbReference>
<comment type="caution">
    <text evidence="5">The sequence shown here is derived from an EMBL/GenBank/DDBJ whole genome shotgun (WGS) entry which is preliminary data.</text>
</comment>
<proteinExistence type="predicted"/>
<dbReference type="Pfam" id="PF05433">
    <property type="entry name" value="Rick_17kDa_Anti"/>
    <property type="match status" value="1"/>
</dbReference>
<evidence type="ECO:0000313" key="6">
    <source>
        <dbReference type="Proteomes" id="UP000541185"/>
    </source>
</evidence>
<dbReference type="InterPro" id="IPR051407">
    <property type="entry name" value="Bact_OM_lipoprot/Surf_antigen"/>
</dbReference>
<dbReference type="PANTHER" id="PTHR35603:SF2">
    <property type="entry name" value="OUTER MEMBRANE LIPOPROTEIN"/>
    <property type="match status" value="1"/>
</dbReference>
<evidence type="ECO:0000256" key="1">
    <source>
        <dbReference type="ARBA" id="ARBA00004370"/>
    </source>
</evidence>
<dbReference type="EMBL" id="JABBFX010000002">
    <property type="protein sequence ID" value="NML46353.1"/>
    <property type="molecule type" value="Genomic_DNA"/>
</dbReference>
<dbReference type="InterPro" id="IPR008816">
    <property type="entry name" value="Gly_zipper_2TM_dom"/>
</dbReference>
<accession>A0A848HCT8</accession>
<keyword evidence="6" id="KW-1185">Reference proteome</keyword>
<sequence length="176" mass="17822">MSKLTRVSALVVSAGAVAMLAACADYPTYGYNSGPAYTATTTTTTYPVGQYPVQQYPVAGIEYGRISSIEYMPVGTRASAGPNILGAVVGGLAGAALGSTIGGGAGRTAATVLGGVAGAAIGNQVQRNHEGYTTTAGYRIVMQSDAGVIRTFEVPATGDLHVGDRVRVDNGVIYRA</sequence>
<feature type="chain" id="PRO_5032711843" evidence="3">
    <location>
        <begin position="25"/>
        <end position="176"/>
    </location>
</feature>
<feature type="domain" description="Glycine zipper 2TM" evidence="4">
    <location>
        <begin position="85"/>
        <end position="126"/>
    </location>
</feature>